<dbReference type="InterPro" id="IPR024072">
    <property type="entry name" value="DHFR-like_dom_sf"/>
</dbReference>
<proteinExistence type="predicted"/>
<name>A0ABP6Z5C7_9ACTN</name>
<gene>
    <name evidence="2" type="ORF">GCM10022235_82270</name>
</gene>
<evidence type="ECO:0000313" key="3">
    <source>
        <dbReference type="Proteomes" id="UP001501222"/>
    </source>
</evidence>
<reference evidence="3" key="1">
    <citation type="journal article" date="2019" name="Int. J. Syst. Evol. Microbiol.">
        <title>The Global Catalogue of Microorganisms (GCM) 10K type strain sequencing project: providing services to taxonomists for standard genome sequencing and annotation.</title>
        <authorList>
            <consortium name="The Broad Institute Genomics Platform"/>
            <consortium name="The Broad Institute Genome Sequencing Center for Infectious Disease"/>
            <person name="Wu L."/>
            <person name="Ma J."/>
        </authorList>
    </citation>
    <scope>NUCLEOTIDE SEQUENCE [LARGE SCALE GENOMIC DNA]</scope>
    <source>
        <strain evidence="3">JCM 16928</strain>
    </source>
</reference>
<dbReference type="Proteomes" id="UP001501222">
    <property type="component" value="Unassembled WGS sequence"/>
</dbReference>
<sequence>MGTVIAIAFVSLDGYVTDPDGSGGTPYGGWAFRHGPEAVGGDKFRLGALLDDGVLLLGRRTWELFSGLFPQRADDFSTKMNKIPKLVASHRLTDVSGWSNSTLVDGDLVDAVRREERDVVVTGSSSVIHLLQEHELIDEYRLLTFPSIVGAGERLFGPTSSPVHLTCVASDQAGAAVLTQYRRV</sequence>
<dbReference type="EMBL" id="BAABAA010000021">
    <property type="protein sequence ID" value="GAA3598007.1"/>
    <property type="molecule type" value="Genomic_DNA"/>
</dbReference>
<dbReference type="Pfam" id="PF01872">
    <property type="entry name" value="RibD_C"/>
    <property type="match status" value="1"/>
</dbReference>
<dbReference type="RefSeq" id="WP_344850059.1">
    <property type="nucleotide sequence ID" value="NZ_BAABAA010000021.1"/>
</dbReference>
<evidence type="ECO:0000259" key="1">
    <source>
        <dbReference type="Pfam" id="PF01872"/>
    </source>
</evidence>
<dbReference type="SUPFAM" id="SSF53597">
    <property type="entry name" value="Dihydrofolate reductase-like"/>
    <property type="match status" value="1"/>
</dbReference>
<dbReference type="Gene3D" id="3.40.430.10">
    <property type="entry name" value="Dihydrofolate Reductase, subunit A"/>
    <property type="match status" value="1"/>
</dbReference>
<keyword evidence="3" id="KW-1185">Reference proteome</keyword>
<comment type="caution">
    <text evidence="2">The sequence shown here is derived from an EMBL/GenBank/DDBJ whole genome shotgun (WGS) entry which is preliminary data.</text>
</comment>
<protein>
    <submittedName>
        <fullName evidence="2">Dihydrofolate reductase family protein</fullName>
    </submittedName>
</protein>
<feature type="domain" description="Bacterial bifunctional deaminase-reductase C-terminal" evidence="1">
    <location>
        <begin position="3"/>
        <end position="177"/>
    </location>
</feature>
<evidence type="ECO:0000313" key="2">
    <source>
        <dbReference type="EMBL" id="GAA3598007.1"/>
    </source>
</evidence>
<accession>A0ABP6Z5C7</accession>
<organism evidence="2 3">
    <name type="scientific">Kribbella ginsengisoli</name>
    <dbReference type="NCBI Taxonomy" id="363865"/>
    <lineage>
        <taxon>Bacteria</taxon>
        <taxon>Bacillati</taxon>
        <taxon>Actinomycetota</taxon>
        <taxon>Actinomycetes</taxon>
        <taxon>Propionibacteriales</taxon>
        <taxon>Kribbellaceae</taxon>
        <taxon>Kribbella</taxon>
    </lineage>
</organism>
<dbReference type="InterPro" id="IPR002734">
    <property type="entry name" value="RibDG_C"/>
</dbReference>